<proteinExistence type="predicted"/>
<name>A0A8J2SFR1_9STRA</name>
<evidence type="ECO:0000313" key="2">
    <source>
        <dbReference type="Proteomes" id="UP000789595"/>
    </source>
</evidence>
<dbReference type="Proteomes" id="UP000789595">
    <property type="component" value="Unassembled WGS sequence"/>
</dbReference>
<organism evidence="1 2">
    <name type="scientific">Pelagomonas calceolata</name>
    <dbReference type="NCBI Taxonomy" id="35677"/>
    <lineage>
        <taxon>Eukaryota</taxon>
        <taxon>Sar</taxon>
        <taxon>Stramenopiles</taxon>
        <taxon>Ochrophyta</taxon>
        <taxon>Pelagophyceae</taxon>
        <taxon>Pelagomonadales</taxon>
        <taxon>Pelagomonadaceae</taxon>
        <taxon>Pelagomonas</taxon>
    </lineage>
</organism>
<comment type="caution">
    <text evidence="1">The sequence shown here is derived from an EMBL/GenBank/DDBJ whole genome shotgun (WGS) entry which is preliminary data.</text>
</comment>
<dbReference type="EMBL" id="CAKKNE010000001">
    <property type="protein sequence ID" value="CAH0366781.1"/>
    <property type="molecule type" value="Genomic_DNA"/>
</dbReference>
<keyword evidence="2" id="KW-1185">Reference proteome</keyword>
<evidence type="ECO:0000313" key="1">
    <source>
        <dbReference type="EMBL" id="CAH0366781.1"/>
    </source>
</evidence>
<reference evidence="1" key="1">
    <citation type="submission" date="2021-11" db="EMBL/GenBank/DDBJ databases">
        <authorList>
            <consortium name="Genoscope - CEA"/>
            <person name="William W."/>
        </authorList>
    </citation>
    <scope>NUCLEOTIDE SEQUENCE</scope>
</reference>
<sequence length="132" mass="14413">MAEAKKLLRDEIPKAKASIGYENQQTLNMVAVYAKALYMDRGNISELMEASMVLEDAEKVARRVLGPAHPLTVEMGNDIKRVGERMNELAELAIAHSKNPSSSAGRAVKTFSLDQLSGLIDKLAMDSPALKK</sequence>
<gene>
    <name evidence="1" type="ORF">PECAL_1P32900</name>
</gene>
<accession>A0A8J2SFR1</accession>
<dbReference type="AlphaFoldDB" id="A0A8J2SFR1"/>
<protein>
    <submittedName>
        <fullName evidence="1">Uncharacterized protein</fullName>
    </submittedName>
</protein>